<keyword evidence="2" id="KW-0812">Transmembrane</keyword>
<gene>
    <name evidence="3" type="ORF">OG549_19320</name>
</gene>
<feature type="transmembrane region" description="Helical" evidence="2">
    <location>
        <begin position="230"/>
        <end position="252"/>
    </location>
</feature>
<feature type="transmembrane region" description="Helical" evidence="2">
    <location>
        <begin position="258"/>
        <end position="277"/>
    </location>
</feature>
<name>A0AAU2V5A2_9ACTN</name>
<reference evidence="3" key="1">
    <citation type="submission" date="2022-10" db="EMBL/GenBank/DDBJ databases">
        <title>The complete genomes of actinobacterial strains from the NBC collection.</title>
        <authorList>
            <person name="Joergensen T.S."/>
            <person name="Alvarez Arevalo M."/>
            <person name="Sterndorff E.B."/>
            <person name="Faurdal D."/>
            <person name="Vuksanovic O."/>
            <person name="Mourched A.-S."/>
            <person name="Charusanti P."/>
            <person name="Shaw S."/>
            <person name="Blin K."/>
            <person name="Weber T."/>
        </authorList>
    </citation>
    <scope>NUCLEOTIDE SEQUENCE</scope>
    <source>
        <strain evidence="3">NBC_00003</strain>
    </source>
</reference>
<sequence>MNAPVSPELSTSSPSSQFRSSREDPIEQGEPPSACDRSAALTPAVIGAVLVIVAGWLLLSTVPRTLDEERAFAAAPGCPVAEVSTECRHTVAATVTSAAADHKHRSTYYWLGFGHVQDGPGPLSGRLKSGPLRTSSPTRPALAPSRVKMDGRTPVFAAVRPGSGLRLTYWRGEVRYVEFQGLRQYTAADPRGGYRLPLAAALVLLSVGGACLRSAYCWVRRAEPPAHEPWRLTVPLAAVLLISCFAFGTPWVTGGVPTALLLTAVGAVPVLAGAAWLTRRHHRRTTDTIKVTPLAPLGEACFPGTILGEVPYSHEGFGHLVAAPGLLASTPDPAGRFARRPVPRTLTAVRVRPPYWTDPGPRPAPGAQVVECRDGATPVYVVTEQRYTALVLGALRRPAEAQPRVGSGTARR</sequence>
<accession>A0AAU2V5A2</accession>
<evidence type="ECO:0000256" key="1">
    <source>
        <dbReference type="SAM" id="MobiDB-lite"/>
    </source>
</evidence>
<evidence type="ECO:0000313" key="3">
    <source>
        <dbReference type="EMBL" id="WTW62627.1"/>
    </source>
</evidence>
<keyword evidence="2" id="KW-0472">Membrane</keyword>
<keyword evidence="2" id="KW-1133">Transmembrane helix</keyword>
<organism evidence="3">
    <name type="scientific">Streptomyces sp. NBC_00003</name>
    <dbReference type="NCBI Taxonomy" id="2903608"/>
    <lineage>
        <taxon>Bacteria</taxon>
        <taxon>Bacillati</taxon>
        <taxon>Actinomycetota</taxon>
        <taxon>Actinomycetes</taxon>
        <taxon>Kitasatosporales</taxon>
        <taxon>Streptomycetaceae</taxon>
        <taxon>Streptomyces</taxon>
    </lineage>
</organism>
<evidence type="ECO:0000256" key="2">
    <source>
        <dbReference type="SAM" id="Phobius"/>
    </source>
</evidence>
<dbReference type="AlphaFoldDB" id="A0AAU2V5A2"/>
<feature type="region of interest" description="Disordered" evidence="1">
    <location>
        <begin position="1"/>
        <end position="35"/>
    </location>
</feature>
<evidence type="ECO:0008006" key="4">
    <source>
        <dbReference type="Google" id="ProtNLM"/>
    </source>
</evidence>
<feature type="region of interest" description="Disordered" evidence="1">
    <location>
        <begin position="123"/>
        <end position="143"/>
    </location>
</feature>
<dbReference type="EMBL" id="CP108318">
    <property type="protein sequence ID" value="WTW62627.1"/>
    <property type="molecule type" value="Genomic_DNA"/>
</dbReference>
<feature type="compositionally biased region" description="Low complexity" evidence="1">
    <location>
        <begin position="1"/>
        <end position="19"/>
    </location>
</feature>
<feature type="transmembrane region" description="Helical" evidence="2">
    <location>
        <begin position="39"/>
        <end position="59"/>
    </location>
</feature>
<protein>
    <recommendedName>
        <fullName evidence="4">Integral membrane protein</fullName>
    </recommendedName>
</protein>
<proteinExistence type="predicted"/>